<accession>A0AAW8ESI1</accession>
<dbReference type="PANTHER" id="PTHR36509">
    <property type="entry name" value="BLL3101 PROTEIN"/>
    <property type="match status" value="1"/>
</dbReference>
<evidence type="ECO:0000259" key="2">
    <source>
        <dbReference type="Pfam" id="PF06863"/>
    </source>
</evidence>
<evidence type="ECO:0000259" key="1">
    <source>
        <dbReference type="Pfam" id="PF06742"/>
    </source>
</evidence>
<keyword evidence="4" id="KW-1185">Reference proteome</keyword>
<dbReference type="AlphaFoldDB" id="A0AAW8ESI1"/>
<dbReference type="InterPro" id="IPR037049">
    <property type="entry name" value="DUF1214_C_sf"/>
</dbReference>
<dbReference type="Pfam" id="PF06863">
    <property type="entry name" value="DUF1254"/>
    <property type="match status" value="1"/>
</dbReference>
<protein>
    <recommendedName>
        <fullName evidence="5">Carboxylesterase</fullName>
    </recommendedName>
</protein>
<name>A0AAW8ESI1_9MICO</name>
<organism evidence="3 4">
    <name type="scientific">Microbacterium natoriense</name>
    <dbReference type="NCBI Taxonomy" id="284570"/>
    <lineage>
        <taxon>Bacteria</taxon>
        <taxon>Bacillati</taxon>
        <taxon>Actinomycetota</taxon>
        <taxon>Actinomycetes</taxon>
        <taxon>Micrococcales</taxon>
        <taxon>Microbacteriaceae</taxon>
        <taxon>Microbacterium</taxon>
    </lineage>
</organism>
<dbReference type="InterPro" id="IPR010679">
    <property type="entry name" value="DUF1254"/>
</dbReference>
<gene>
    <name evidence="3" type="ORF">QFZ53_000448</name>
</gene>
<dbReference type="RefSeq" id="WP_307293053.1">
    <property type="nucleotide sequence ID" value="NZ_JAUSXV010000001.1"/>
</dbReference>
<evidence type="ECO:0008006" key="5">
    <source>
        <dbReference type="Google" id="ProtNLM"/>
    </source>
</evidence>
<sequence length="314" mass="34893">MPAIPVNILNFTRAETDLMFSRLGAGLGEWTHTRELDSLGEQPVIRQNRDTLYSFAVVDVRDEVTVTLPDTGDRYISVWVVNQDHYGPVILRDPGEHVLTRDLVGTDYTTLIARILVDPNIPEDVIAVNRLQDRLTIAGGGTGVFPLPDYDEQSQTRTRNAILELARDLSQYDHAFGSRAEVDPILHLLGTASGWGGLPEYEATYVSFDENLPIGQYRLQLRDVPVDAFWSVSLYNAAGYFEENPLGVNSVNSVTATPDDDGSVTIHFGQFTARPEGVANVLPIMPGWNYVLRLYRPHPAVLDGTWTAPRPEAF</sequence>
<dbReference type="Pfam" id="PF06742">
    <property type="entry name" value="DUF1214"/>
    <property type="match status" value="1"/>
</dbReference>
<dbReference type="InterPro" id="IPR010621">
    <property type="entry name" value="DUF1214"/>
</dbReference>
<dbReference type="EMBL" id="JAUSXV010000001">
    <property type="protein sequence ID" value="MDQ0646252.1"/>
    <property type="molecule type" value="Genomic_DNA"/>
</dbReference>
<evidence type="ECO:0000313" key="4">
    <source>
        <dbReference type="Proteomes" id="UP001244427"/>
    </source>
</evidence>
<proteinExistence type="predicted"/>
<dbReference type="Proteomes" id="UP001244427">
    <property type="component" value="Unassembled WGS sequence"/>
</dbReference>
<comment type="caution">
    <text evidence="3">The sequence shown here is derived from an EMBL/GenBank/DDBJ whole genome shotgun (WGS) entry which is preliminary data.</text>
</comment>
<evidence type="ECO:0000313" key="3">
    <source>
        <dbReference type="EMBL" id="MDQ0646252.1"/>
    </source>
</evidence>
<dbReference type="SUPFAM" id="SSF160935">
    <property type="entry name" value="VPA0735-like"/>
    <property type="match status" value="1"/>
</dbReference>
<dbReference type="Gene3D" id="2.60.120.600">
    <property type="entry name" value="Domain of unknown function DUF1214, C-terminal domain"/>
    <property type="match status" value="1"/>
</dbReference>
<reference evidence="3 4" key="1">
    <citation type="submission" date="2023-07" db="EMBL/GenBank/DDBJ databases">
        <title>Comparative genomics of wheat-associated soil bacteria to identify genetic determinants of phenazine resistance.</title>
        <authorList>
            <person name="Mouncey N."/>
        </authorList>
    </citation>
    <scope>NUCLEOTIDE SEQUENCE [LARGE SCALE GENOMIC DNA]</scope>
    <source>
        <strain evidence="3 4">W4I9-1</strain>
    </source>
</reference>
<dbReference type="PANTHER" id="PTHR36509:SF3">
    <property type="entry name" value="SIGNAL PEPTIDE PROTEIN"/>
    <property type="match status" value="1"/>
</dbReference>
<feature type="domain" description="DUF1254" evidence="2">
    <location>
        <begin position="31"/>
        <end position="82"/>
    </location>
</feature>
<feature type="domain" description="DUF1214" evidence="1">
    <location>
        <begin position="216"/>
        <end position="298"/>
    </location>
</feature>